<dbReference type="InterPro" id="IPR009075">
    <property type="entry name" value="AcylCo_DH/oxidase_C"/>
</dbReference>
<dbReference type="Gene3D" id="1.10.540.10">
    <property type="entry name" value="Acyl-CoA dehydrogenase/oxidase, N-terminal domain"/>
    <property type="match status" value="1"/>
</dbReference>
<dbReference type="PANTHER" id="PTHR43884">
    <property type="entry name" value="ACYL-COA DEHYDROGENASE"/>
    <property type="match status" value="1"/>
</dbReference>
<dbReference type="GO" id="GO:0050660">
    <property type="term" value="F:flavin adenine dinucleotide binding"/>
    <property type="evidence" value="ECO:0007669"/>
    <property type="project" value="InterPro"/>
</dbReference>
<dbReference type="Pfam" id="PF00441">
    <property type="entry name" value="Acyl-CoA_dh_1"/>
    <property type="match status" value="1"/>
</dbReference>
<comment type="cofactor">
    <cofactor evidence="1">
        <name>FAD</name>
        <dbReference type="ChEBI" id="CHEBI:57692"/>
    </cofactor>
</comment>
<keyword evidence="5" id="KW-0560">Oxidoreductase</keyword>
<dbReference type="GO" id="GO:0003995">
    <property type="term" value="F:acyl-CoA dehydrogenase activity"/>
    <property type="evidence" value="ECO:0007669"/>
    <property type="project" value="TreeGrafter"/>
</dbReference>
<dbReference type="STRING" id="85558.T45_07127"/>
<dbReference type="InterPro" id="IPR036250">
    <property type="entry name" value="AcylCo_DH-like_C"/>
</dbReference>
<keyword evidence="4" id="KW-0274">FAD</keyword>
<dbReference type="Gene3D" id="1.20.140.10">
    <property type="entry name" value="Butyryl-CoA Dehydrogenase, subunit A, domain 3"/>
    <property type="match status" value="1"/>
</dbReference>
<feature type="domain" description="Acyl-CoA dehydrogenase/oxidase C-terminal" evidence="6">
    <location>
        <begin position="197"/>
        <end position="312"/>
    </location>
</feature>
<dbReference type="AlphaFoldDB" id="L7F8R5"/>
<dbReference type="SUPFAM" id="SSF47203">
    <property type="entry name" value="Acyl-CoA dehydrogenase C-terminal domain-like"/>
    <property type="match status" value="1"/>
</dbReference>
<keyword evidence="3" id="KW-0285">Flavoprotein</keyword>
<evidence type="ECO:0000256" key="3">
    <source>
        <dbReference type="ARBA" id="ARBA00022630"/>
    </source>
</evidence>
<dbReference type="EMBL" id="AEJB01000283">
    <property type="protein sequence ID" value="ELP67441.1"/>
    <property type="molecule type" value="Genomic_DNA"/>
</dbReference>
<gene>
    <name evidence="7" type="ORF">STRTUCAR8_00631</name>
</gene>
<evidence type="ECO:0000256" key="4">
    <source>
        <dbReference type="ARBA" id="ARBA00022827"/>
    </source>
</evidence>
<dbReference type="InterPro" id="IPR037069">
    <property type="entry name" value="AcylCoA_DH/ox_N_sf"/>
</dbReference>
<dbReference type="InterPro" id="IPR009100">
    <property type="entry name" value="AcylCoA_DH/oxidase_NM_dom_sf"/>
</dbReference>
<organism evidence="7 8">
    <name type="scientific">Streptomyces turgidiscabies (strain Car8)</name>
    <dbReference type="NCBI Taxonomy" id="698760"/>
    <lineage>
        <taxon>Bacteria</taxon>
        <taxon>Bacillati</taxon>
        <taxon>Actinomycetota</taxon>
        <taxon>Actinomycetes</taxon>
        <taxon>Kitasatosporales</taxon>
        <taxon>Streptomycetaceae</taxon>
        <taxon>Streptomyces</taxon>
    </lineage>
</organism>
<reference evidence="7 8" key="1">
    <citation type="journal article" date="2011" name="Plasmid">
        <title>Streptomyces turgidiscabies Car8 contains a modular pathogenicity island that shares virulence genes with other actinobacterial plant pathogens.</title>
        <authorList>
            <person name="Huguet-Tapia J.C."/>
            <person name="Badger J.H."/>
            <person name="Loria R."/>
            <person name="Pettis G.S."/>
        </authorList>
    </citation>
    <scope>NUCLEOTIDE SEQUENCE [LARGE SCALE GENOMIC DNA]</scope>
    <source>
        <strain evidence="7 8">Car8</strain>
    </source>
</reference>
<protein>
    <submittedName>
        <fullName evidence="7">Acyl-CoA dehydrogenase, C-terminal domain protein</fullName>
    </submittedName>
</protein>
<comment type="caution">
    <text evidence="7">The sequence shown here is derived from an EMBL/GenBank/DDBJ whole genome shotgun (WGS) entry which is preliminary data.</text>
</comment>
<evidence type="ECO:0000313" key="7">
    <source>
        <dbReference type="EMBL" id="ELP67441.1"/>
    </source>
</evidence>
<dbReference type="SUPFAM" id="SSF56645">
    <property type="entry name" value="Acyl-CoA dehydrogenase NM domain-like"/>
    <property type="match status" value="1"/>
</dbReference>
<dbReference type="Proteomes" id="UP000010931">
    <property type="component" value="Unassembled WGS sequence"/>
</dbReference>
<evidence type="ECO:0000256" key="5">
    <source>
        <dbReference type="ARBA" id="ARBA00023002"/>
    </source>
</evidence>
<evidence type="ECO:0000256" key="1">
    <source>
        <dbReference type="ARBA" id="ARBA00001974"/>
    </source>
</evidence>
<evidence type="ECO:0000259" key="6">
    <source>
        <dbReference type="Pfam" id="PF00441"/>
    </source>
</evidence>
<sequence length="350" mass="36777">MREEIRSAVSVILRGRTTGRSRPSDDFDHPVWKDLSAGGFHLLGVPEDAGGSGGRLSDLAVVLDLTAFHAVRVPVAEVAVLAGWMVARAGLSLPEGVVVASVDEARGRRRNGGLRLSGTLRVPWGRHADHVVTTVRCGDETLVALLPVATGGSTAVCLTRAENLAGEPRDTLVLDDMELAEPVAAAAPPGLDSAAILQRGALARCVQLAGSARAVLMSALRYATEREQFGRPLTRFQAVQQQLAVLAAEVTALQVSADAALLATEAEDADAGVAVAAAKATASAGAHVVAAIGHQLHGAIGYSQEHHLGAATTRLWAWREEFGSESHWHDQLAALVRQEDSWWHLVTGGE</sequence>
<dbReference type="PATRIC" id="fig|698760.3.peg.3819"/>
<comment type="similarity">
    <text evidence="2">Belongs to the acyl-CoA dehydrogenase family.</text>
</comment>
<name>L7F8R5_STRT8</name>
<evidence type="ECO:0000313" key="8">
    <source>
        <dbReference type="Proteomes" id="UP000010931"/>
    </source>
</evidence>
<dbReference type="PANTHER" id="PTHR43884:SF20">
    <property type="entry name" value="ACYL-COA DEHYDROGENASE FADE28"/>
    <property type="match status" value="1"/>
</dbReference>
<evidence type="ECO:0000256" key="2">
    <source>
        <dbReference type="ARBA" id="ARBA00009347"/>
    </source>
</evidence>
<keyword evidence="8" id="KW-1185">Reference proteome</keyword>
<accession>L7F8R5</accession>
<proteinExistence type="inferred from homology"/>